<evidence type="ECO:0000256" key="8">
    <source>
        <dbReference type="ARBA" id="ARBA00022475"/>
    </source>
</evidence>
<dbReference type="GO" id="GO:0004605">
    <property type="term" value="F:phosphatidate cytidylyltransferase activity"/>
    <property type="evidence" value="ECO:0007669"/>
    <property type="project" value="UniProtKB-EC"/>
</dbReference>
<comment type="similarity">
    <text evidence="5 18">Belongs to the CDS family.</text>
</comment>
<evidence type="ECO:0000313" key="21">
    <source>
        <dbReference type="Proteomes" id="UP000036908"/>
    </source>
</evidence>
<comment type="pathway">
    <text evidence="3 18">Phospholipid metabolism; CDP-diacylglycerol biosynthesis; CDP-diacylglycerol from sn-glycerol 3-phosphate: step 3/3.</text>
</comment>
<evidence type="ECO:0000256" key="11">
    <source>
        <dbReference type="ARBA" id="ARBA00022692"/>
    </source>
</evidence>
<dbReference type="EMBL" id="JSVA01000004">
    <property type="protein sequence ID" value="KOF03918.1"/>
    <property type="molecule type" value="Genomic_DNA"/>
</dbReference>
<dbReference type="RefSeq" id="WP_053222137.1">
    <property type="nucleotide sequence ID" value="NZ_JSVA01000004.1"/>
</dbReference>
<evidence type="ECO:0000256" key="6">
    <source>
        <dbReference type="ARBA" id="ARBA00012487"/>
    </source>
</evidence>
<keyword evidence="21" id="KW-1185">Reference proteome</keyword>
<feature type="transmembrane region" description="Helical" evidence="19">
    <location>
        <begin position="12"/>
        <end position="37"/>
    </location>
</feature>
<feature type="transmembrane region" description="Helical" evidence="19">
    <location>
        <begin position="206"/>
        <end position="228"/>
    </location>
</feature>
<dbReference type="PANTHER" id="PTHR46382">
    <property type="entry name" value="PHOSPHATIDATE CYTIDYLYLTRANSFERASE"/>
    <property type="match status" value="1"/>
</dbReference>
<dbReference type="PROSITE" id="PS01315">
    <property type="entry name" value="CDS"/>
    <property type="match status" value="1"/>
</dbReference>
<evidence type="ECO:0000256" key="3">
    <source>
        <dbReference type="ARBA" id="ARBA00005119"/>
    </source>
</evidence>
<proteinExistence type="inferred from homology"/>
<keyword evidence="14" id="KW-0443">Lipid metabolism</keyword>
<feature type="transmembrane region" description="Helical" evidence="19">
    <location>
        <begin position="248"/>
        <end position="268"/>
    </location>
</feature>
<dbReference type="InterPro" id="IPR000374">
    <property type="entry name" value="PC_trans"/>
</dbReference>
<evidence type="ECO:0000256" key="12">
    <source>
        <dbReference type="ARBA" id="ARBA00022695"/>
    </source>
</evidence>
<evidence type="ECO:0000256" key="13">
    <source>
        <dbReference type="ARBA" id="ARBA00022989"/>
    </source>
</evidence>
<evidence type="ECO:0000256" key="16">
    <source>
        <dbReference type="ARBA" id="ARBA00023209"/>
    </source>
</evidence>
<evidence type="ECO:0000256" key="5">
    <source>
        <dbReference type="ARBA" id="ARBA00010185"/>
    </source>
</evidence>
<organism evidence="20 21">
    <name type="scientific">Roseivirga seohaensis subsp. aquiponti</name>
    <dbReference type="NCBI Taxonomy" id="1566026"/>
    <lineage>
        <taxon>Bacteria</taxon>
        <taxon>Pseudomonadati</taxon>
        <taxon>Bacteroidota</taxon>
        <taxon>Cytophagia</taxon>
        <taxon>Cytophagales</taxon>
        <taxon>Roseivirgaceae</taxon>
        <taxon>Roseivirga</taxon>
    </lineage>
</organism>
<comment type="catalytic activity">
    <reaction evidence="1 18">
        <text>a 1,2-diacyl-sn-glycero-3-phosphate + CTP + H(+) = a CDP-1,2-diacyl-sn-glycerol + diphosphate</text>
        <dbReference type="Rhea" id="RHEA:16229"/>
        <dbReference type="ChEBI" id="CHEBI:15378"/>
        <dbReference type="ChEBI" id="CHEBI:33019"/>
        <dbReference type="ChEBI" id="CHEBI:37563"/>
        <dbReference type="ChEBI" id="CHEBI:58332"/>
        <dbReference type="ChEBI" id="CHEBI:58608"/>
        <dbReference type="EC" id="2.7.7.41"/>
    </reaction>
</comment>
<keyword evidence="11 18" id="KW-0812">Transmembrane</keyword>
<comment type="caution">
    <text evidence="20">The sequence shown here is derived from an EMBL/GenBank/DDBJ whole genome shotgun (WGS) entry which is preliminary data.</text>
</comment>
<feature type="transmembrane region" description="Helical" evidence="19">
    <location>
        <begin position="112"/>
        <end position="132"/>
    </location>
</feature>
<keyword evidence="8" id="KW-1003">Cell membrane</keyword>
<feature type="transmembrane region" description="Helical" evidence="19">
    <location>
        <begin position="138"/>
        <end position="160"/>
    </location>
</feature>
<reference evidence="21" key="1">
    <citation type="submission" date="2014-11" db="EMBL/GenBank/DDBJ databases">
        <title>Genome sequencing of Roseivirga sp. D-25.</title>
        <authorList>
            <person name="Selvaratnam C."/>
            <person name="Thevarajoo S."/>
            <person name="Goh K.M."/>
            <person name="Eee R."/>
            <person name="Chan K.-G."/>
            <person name="Chong C.S."/>
        </authorList>
    </citation>
    <scope>NUCLEOTIDE SEQUENCE [LARGE SCALE GENOMIC DNA]</scope>
    <source>
        <strain evidence="21">D-25</strain>
    </source>
</reference>
<evidence type="ECO:0000256" key="4">
    <source>
        <dbReference type="ARBA" id="ARBA00005189"/>
    </source>
</evidence>
<evidence type="ECO:0000256" key="7">
    <source>
        <dbReference type="ARBA" id="ARBA00019373"/>
    </source>
</evidence>
<feature type="transmembrane region" description="Helical" evidence="19">
    <location>
        <begin position="58"/>
        <end position="77"/>
    </location>
</feature>
<evidence type="ECO:0000313" key="20">
    <source>
        <dbReference type="EMBL" id="KOF03918.1"/>
    </source>
</evidence>
<feature type="transmembrane region" description="Helical" evidence="19">
    <location>
        <begin position="181"/>
        <end position="200"/>
    </location>
</feature>
<evidence type="ECO:0000256" key="1">
    <source>
        <dbReference type="ARBA" id="ARBA00001698"/>
    </source>
</evidence>
<keyword evidence="9" id="KW-0444">Lipid biosynthesis</keyword>
<comment type="subcellular location">
    <subcellularLocation>
        <location evidence="2">Cell membrane</location>
        <topology evidence="2">Multi-pass membrane protein</topology>
    </subcellularLocation>
</comment>
<evidence type="ECO:0000256" key="10">
    <source>
        <dbReference type="ARBA" id="ARBA00022679"/>
    </source>
</evidence>
<evidence type="ECO:0000256" key="14">
    <source>
        <dbReference type="ARBA" id="ARBA00023098"/>
    </source>
</evidence>
<keyword evidence="15 19" id="KW-0472">Membrane</keyword>
<evidence type="ECO:0000256" key="17">
    <source>
        <dbReference type="ARBA" id="ARBA00023264"/>
    </source>
</evidence>
<keyword evidence="12 18" id="KW-0548">Nucleotidyltransferase</keyword>
<dbReference type="EC" id="2.7.7.41" evidence="6 18"/>
<dbReference type="GO" id="GO:0005886">
    <property type="term" value="C:plasma membrane"/>
    <property type="evidence" value="ECO:0007669"/>
    <property type="project" value="UniProtKB-SubCell"/>
</dbReference>
<keyword evidence="17" id="KW-1208">Phospholipid metabolism</keyword>
<gene>
    <name evidence="20" type="ORF">OB69_02605</name>
</gene>
<dbReference type="GO" id="GO:0016024">
    <property type="term" value="P:CDP-diacylglycerol biosynthetic process"/>
    <property type="evidence" value="ECO:0007669"/>
    <property type="project" value="UniProtKB-UniPathway"/>
</dbReference>
<feature type="transmembrane region" description="Helical" evidence="19">
    <location>
        <begin position="83"/>
        <end position="100"/>
    </location>
</feature>
<accession>A0A0L8AN69</accession>
<dbReference type="OrthoDB" id="9799199at2"/>
<protein>
    <recommendedName>
        <fullName evidence="7 18">Phosphatidate cytidylyltransferase</fullName>
        <ecNumber evidence="6 18">2.7.7.41</ecNumber>
    </recommendedName>
</protein>
<keyword evidence="13 19" id="KW-1133">Transmembrane helix</keyword>
<dbReference type="Pfam" id="PF01148">
    <property type="entry name" value="CTP_transf_1"/>
    <property type="match status" value="1"/>
</dbReference>
<comment type="pathway">
    <text evidence="4">Lipid metabolism.</text>
</comment>
<dbReference type="UniPathway" id="UPA00557">
    <property type="reaction ID" value="UER00614"/>
</dbReference>
<evidence type="ECO:0000256" key="19">
    <source>
        <dbReference type="SAM" id="Phobius"/>
    </source>
</evidence>
<evidence type="ECO:0000256" key="9">
    <source>
        <dbReference type="ARBA" id="ARBA00022516"/>
    </source>
</evidence>
<sequence>MSNLLLRIITGIFGVSLIIAGIVFSSWTFALIFLCILILTLREFYGLIAASGNTPFKLWGSFFSICLFVLVHLSTAGKLDTKYLWLLPSLLVICFMFALYRQKTHQPIISLGLTLFGVIYIAFPLSMANLIVFKNESYEYALIIGVLIAQWANDSGAYFVGKSMGRTKLFESVSPNKTWEGTVGGVLISLGIIYIWSLYFTDLTTIEWFGLSIIVSVFGSYGDLIESLFKRHLAIKDSGSALPGHGGFLDRFDGLLFALPFVTLYLMVIT</sequence>
<keyword evidence="10 18" id="KW-0808">Transferase</keyword>
<evidence type="ECO:0000256" key="18">
    <source>
        <dbReference type="RuleBase" id="RU003938"/>
    </source>
</evidence>
<dbReference type="AlphaFoldDB" id="A0A0L8AN69"/>
<dbReference type="Proteomes" id="UP000036908">
    <property type="component" value="Unassembled WGS sequence"/>
</dbReference>
<evidence type="ECO:0000256" key="15">
    <source>
        <dbReference type="ARBA" id="ARBA00023136"/>
    </source>
</evidence>
<keyword evidence="16" id="KW-0594">Phospholipid biosynthesis</keyword>
<dbReference type="PATRIC" id="fig|1566026.4.peg.2285"/>
<name>A0A0L8AN69_9BACT</name>
<evidence type="ECO:0000256" key="2">
    <source>
        <dbReference type="ARBA" id="ARBA00004651"/>
    </source>
</evidence>
<dbReference type="PANTHER" id="PTHR46382:SF1">
    <property type="entry name" value="PHOSPHATIDATE CYTIDYLYLTRANSFERASE"/>
    <property type="match status" value="1"/>
</dbReference>